<dbReference type="SUPFAM" id="SSF55729">
    <property type="entry name" value="Acyl-CoA N-acyltransferases (Nat)"/>
    <property type="match status" value="1"/>
</dbReference>
<sequence length="200" mass="21366">MTNPRSDTALYALTLPDLGRLAVSPVDPEADLDVLHGWVSAPRARFWGMAEASRAEVGEVYRSLDALATHHAFLLRRDGDPVALLQTYEPGADRVGETYPVRPGDLGLHLLLAPPAAAPRPGFTAALLTAVFGFLFADPAVRRLVVEPDAANGAALARLVRTGFTLGPQVVLPELALPEVHLPQKRARLAFLTREAAGQG</sequence>
<dbReference type="InterPro" id="IPR019432">
    <property type="entry name" value="Acyltransferase_MbtK/IucB-like"/>
</dbReference>
<gene>
    <name evidence="6" type="ORF">ACFQLX_22580</name>
</gene>
<name>A0ABW2GPB7_9ACTN</name>
<reference evidence="7" key="1">
    <citation type="journal article" date="2019" name="Int. J. Syst. Evol. Microbiol.">
        <title>The Global Catalogue of Microorganisms (GCM) 10K type strain sequencing project: providing services to taxonomists for standard genome sequencing and annotation.</title>
        <authorList>
            <consortium name="The Broad Institute Genomics Platform"/>
            <consortium name="The Broad Institute Genome Sequencing Center for Infectious Disease"/>
            <person name="Wu L."/>
            <person name="Ma J."/>
        </authorList>
    </citation>
    <scope>NUCLEOTIDE SEQUENCE [LARGE SCALE GENOMIC DNA]</scope>
    <source>
        <strain evidence="7">CGMCC 1.13681</strain>
    </source>
</reference>
<evidence type="ECO:0000313" key="6">
    <source>
        <dbReference type="EMBL" id="MFC7220919.1"/>
    </source>
</evidence>
<keyword evidence="6" id="KW-0808">Transferase</keyword>
<keyword evidence="6" id="KW-0012">Acyltransferase</keyword>
<evidence type="ECO:0000256" key="4">
    <source>
        <dbReference type="ARBA" id="ARBA00031122"/>
    </source>
</evidence>
<dbReference type="Pfam" id="PF13523">
    <property type="entry name" value="Acetyltransf_8"/>
    <property type="match status" value="1"/>
</dbReference>
<dbReference type="SMART" id="SM01006">
    <property type="entry name" value="AlcB"/>
    <property type="match status" value="1"/>
</dbReference>
<protein>
    <recommendedName>
        <fullName evidence="3">Lysine N-acyltransferase MbtK</fullName>
    </recommendedName>
    <alternativeName>
        <fullName evidence="4">Mycobactin synthase protein K</fullName>
    </alternativeName>
</protein>
<dbReference type="RefSeq" id="WP_386417924.1">
    <property type="nucleotide sequence ID" value="NZ_JBHSZO010000045.1"/>
</dbReference>
<proteinExistence type="predicted"/>
<comment type="function">
    <text evidence="1">Acyltransferase required for the direct transfer of medium- to long-chain fatty acyl moieties from a carrier protein (MbtL) on to the epsilon-amino group of lysine residue in the mycobactin core.</text>
</comment>
<evidence type="ECO:0000313" key="7">
    <source>
        <dbReference type="Proteomes" id="UP001596413"/>
    </source>
</evidence>
<dbReference type="Proteomes" id="UP001596413">
    <property type="component" value="Unassembled WGS sequence"/>
</dbReference>
<keyword evidence="7" id="KW-1185">Reference proteome</keyword>
<dbReference type="InterPro" id="IPR016181">
    <property type="entry name" value="Acyl_CoA_acyltransferase"/>
</dbReference>
<dbReference type="EMBL" id="JBHSZO010000045">
    <property type="protein sequence ID" value="MFC7220919.1"/>
    <property type="molecule type" value="Genomic_DNA"/>
</dbReference>
<comment type="caution">
    <text evidence="6">The sequence shown here is derived from an EMBL/GenBank/DDBJ whole genome shotgun (WGS) entry which is preliminary data.</text>
</comment>
<evidence type="ECO:0000256" key="3">
    <source>
        <dbReference type="ARBA" id="ARBA00020586"/>
    </source>
</evidence>
<dbReference type="GO" id="GO:0016746">
    <property type="term" value="F:acyltransferase activity"/>
    <property type="evidence" value="ECO:0007669"/>
    <property type="project" value="UniProtKB-KW"/>
</dbReference>
<dbReference type="PANTHER" id="PTHR31438">
    <property type="entry name" value="LYSINE N-ACYLTRANSFERASE C17G9.06C-RELATED"/>
    <property type="match status" value="1"/>
</dbReference>
<organism evidence="6 7">
    <name type="scientific">Streptomyces polyrhachis</name>
    <dbReference type="NCBI Taxonomy" id="1282885"/>
    <lineage>
        <taxon>Bacteria</taxon>
        <taxon>Bacillati</taxon>
        <taxon>Actinomycetota</taxon>
        <taxon>Actinomycetes</taxon>
        <taxon>Kitasatosporales</taxon>
        <taxon>Streptomycetaceae</taxon>
        <taxon>Streptomyces</taxon>
    </lineage>
</organism>
<evidence type="ECO:0000256" key="2">
    <source>
        <dbReference type="ARBA" id="ARBA00005102"/>
    </source>
</evidence>
<dbReference type="PANTHER" id="PTHR31438:SF1">
    <property type="entry name" value="LYSINE N-ACYLTRANSFERASE C17G9.06C-RELATED"/>
    <property type="match status" value="1"/>
</dbReference>
<feature type="domain" description="Acyltransferase MbtK/IucB-like conserved" evidence="5">
    <location>
        <begin position="24"/>
        <end position="72"/>
    </location>
</feature>
<accession>A0ABW2GPB7</accession>
<evidence type="ECO:0000256" key="1">
    <source>
        <dbReference type="ARBA" id="ARBA00003818"/>
    </source>
</evidence>
<comment type="pathway">
    <text evidence="2">Siderophore biosynthesis; mycobactin biosynthesis.</text>
</comment>
<dbReference type="Gene3D" id="3.40.630.30">
    <property type="match status" value="1"/>
</dbReference>
<evidence type="ECO:0000259" key="5">
    <source>
        <dbReference type="SMART" id="SM01006"/>
    </source>
</evidence>